<proteinExistence type="predicted"/>
<feature type="region of interest" description="Disordered" evidence="2">
    <location>
        <begin position="280"/>
        <end position="331"/>
    </location>
</feature>
<feature type="compositionally biased region" description="Polar residues" evidence="2">
    <location>
        <begin position="1"/>
        <end position="22"/>
    </location>
</feature>
<evidence type="ECO:0000313" key="4">
    <source>
        <dbReference type="Proteomes" id="UP001628179"/>
    </source>
</evidence>
<dbReference type="EMBL" id="BAAFSV010000001">
    <property type="protein sequence ID" value="GAB1310757.1"/>
    <property type="molecule type" value="Genomic_DNA"/>
</dbReference>
<dbReference type="RefSeq" id="XP_070912490.1">
    <property type="nucleotide sequence ID" value="XM_071056389.1"/>
</dbReference>
<feature type="region of interest" description="Disordered" evidence="2">
    <location>
        <begin position="69"/>
        <end position="95"/>
    </location>
</feature>
<evidence type="ECO:0000256" key="1">
    <source>
        <dbReference type="SAM" id="Coils"/>
    </source>
</evidence>
<feature type="region of interest" description="Disordered" evidence="2">
    <location>
        <begin position="1"/>
        <end position="50"/>
    </location>
</feature>
<dbReference type="GeneID" id="98171712"/>
<evidence type="ECO:0000256" key="2">
    <source>
        <dbReference type="SAM" id="MobiDB-lite"/>
    </source>
</evidence>
<accession>A0ABQ0FZ20</accession>
<feature type="compositionally biased region" description="Low complexity" evidence="2">
    <location>
        <begin position="136"/>
        <end position="151"/>
    </location>
</feature>
<comment type="caution">
    <text evidence="3">The sequence shown here is derived from an EMBL/GenBank/DDBJ whole genome shotgun (WGS) entry which is preliminary data.</text>
</comment>
<dbReference type="Proteomes" id="UP001628179">
    <property type="component" value="Unassembled WGS sequence"/>
</dbReference>
<evidence type="ECO:0000313" key="3">
    <source>
        <dbReference type="EMBL" id="GAB1310757.1"/>
    </source>
</evidence>
<protein>
    <submittedName>
        <fullName evidence="3">Uncharacterized protein</fullName>
    </submittedName>
</protein>
<reference evidence="3 4" key="1">
    <citation type="submission" date="2024-09" db="EMBL/GenBank/DDBJ databases">
        <title>Itraconazole resistance in Madurella fahalii resulting from another homologue of gene encoding cytochrome P450 14-alpha sterol demethylase (CYP51).</title>
        <authorList>
            <person name="Yoshioka I."/>
            <person name="Fahal A.H."/>
            <person name="Kaneko S."/>
            <person name="Yaguchi T."/>
        </authorList>
    </citation>
    <scope>NUCLEOTIDE SEQUENCE [LARGE SCALE GENOMIC DNA]</scope>
    <source>
        <strain evidence="3 4">IFM 68171</strain>
    </source>
</reference>
<name>A0ABQ0FZ20_9PEZI</name>
<organism evidence="3 4">
    <name type="scientific">Madurella fahalii</name>
    <dbReference type="NCBI Taxonomy" id="1157608"/>
    <lineage>
        <taxon>Eukaryota</taxon>
        <taxon>Fungi</taxon>
        <taxon>Dikarya</taxon>
        <taxon>Ascomycota</taxon>
        <taxon>Pezizomycotina</taxon>
        <taxon>Sordariomycetes</taxon>
        <taxon>Sordariomycetidae</taxon>
        <taxon>Sordariales</taxon>
        <taxon>Sordariales incertae sedis</taxon>
        <taxon>Madurella</taxon>
    </lineage>
</organism>
<gene>
    <name evidence="3" type="ORF">MFIFM68171_00967</name>
</gene>
<sequence>MEQPFSIPNSTTDGQQGTSAASSPRRESPTKGSGLRTDREGQSYESVELAPGLAPSFNHCYITNVYYTRGETGPDARSSGRTSVGGSAVPNVVPLSRPRTGIAHQSMRPRTSPRYMWTRSSPLRVRPDVLPRPSPLDDLWSETGNSTTTESGRPRSPRIVHIVPSHRHGSMNPVTSWMGGKPFPYAKSGSDCHCDSCASDCDSSSASSSSCDSHPTSSTLPGKTRRFGDRSSYLRSQHDDLLDRAVESRHRLRDTLEHMRTELEGAEAELEMTRQEIYRLSMGREPRNNSPVGTDGDGKNSGQETGSAERVEPHGSGGGIRAGEEDKVASG</sequence>
<feature type="region of interest" description="Disordered" evidence="2">
    <location>
        <begin position="205"/>
        <end position="230"/>
    </location>
</feature>
<feature type="region of interest" description="Disordered" evidence="2">
    <location>
        <begin position="126"/>
        <end position="157"/>
    </location>
</feature>
<feature type="coiled-coil region" evidence="1">
    <location>
        <begin position="242"/>
        <end position="276"/>
    </location>
</feature>
<keyword evidence="1" id="KW-0175">Coiled coil</keyword>
<feature type="compositionally biased region" description="Low complexity" evidence="2">
    <location>
        <begin position="205"/>
        <end position="214"/>
    </location>
</feature>
<keyword evidence="4" id="KW-1185">Reference proteome</keyword>
<feature type="compositionally biased region" description="Basic and acidic residues" evidence="2">
    <location>
        <begin position="322"/>
        <end position="331"/>
    </location>
</feature>